<dbReference type="InterPro" id="IPR036691">
    <property type="entry name" value="Endo/exonu/phosph_ase_sf"/>
</dbReference>
<organism evidence="4 5">
    <name type="scientific">Brassica carinata</name>
    <name type="common">Ethiopian mustard</name>
    <name type="synonym">Abyssinian cabbage</name>
    <dbReference type="NCBI Taxonomy" id="52824"/>
    <lineage>
        <taxon>Eukaryota</taxon>
        <taxon>Viridiplantae</taxon>
        <taxon>Streptophyta</taxon>
        <taxon>Embryophyta</taxon>
        <taxon>Tracheophyta</taxon>
        <taxon>Spermatophyta</taxon>
        <taxon>Magnoliopsida</taxon>
        <taxon>eudicotyledons</taxon>
        <taxon>Gunneridae</taxon>
        <taxon>Pentapetalae</taxon>
        <taxon>rosids</taxon>
        <taxon>malvids</taxon>
        <taxon>Brassicales</taxon>
        <taxon>Brassicaceae</taxon>
        <taxon>Brassiceae</taxon>
        <taxon>Brassica</taxon>
    </lineage>
</organism>
<comment type="caution">
    <text evidence="4">The sequence shown here is derived from an EMBL/GenBank/DDBJ whole genome shotgun (WGS) entry which is preliminary data.</text>
</comment>
<feature type="compositionally biased region" description="Basic and acidic residues" evidence="1">
    <location>
        <begin position="421"/>
        <end position="442"/>
    </location>
</feature>
<keyword evidence="5" id="KW-1185">Reference proteome</keyword>
<dbReference type="PANTHER" id="PTHR47074:SF53">
    <property type="entry name" value="REVERSE TRANSCRIPTASE-LIKE PROTEIN"/>
    <property type="match status" value="1"/>
</dbReference>
<evidence type="ECO:0000313" key="4">
    <source>
        <dbReference type="EMBL" id="KAG2293165.1"/>
    </source>
</evidence>
<feature type="compositionally biased region" description="Basic and acidic residues" evidence="1">
    <location>
        <begin position="316"/>
        <end position="337"/>
    </location>
</feature>
<dbReference type="CDD" id="cd06222">
    <property type="entry name" value="RNase_H_like"/>
    <property type="match status" value="1"/>
</dbReference>
<evidence type="ECO:0000259" key="3">
    <source>
        <dbReference type="Pfam" id="PF14111"/>
    </source>
</evidence>
<dbReference type="PANTHER" id="PTHR47074">
    <property type="entry name" value="BNAC02G40300D PROTEIN"/>
    <property type="match status" value="1"/>
</dbReference>
<feature type="region of interest" description="Disordered" evidence="1">
    <location>
        <begin position="307"/>
        <end position="348"/>
    </location>
</feature>
<dbReference type="Gene3D" id="3.30.420.10">
    <property type="entry name" value="Ribonuclease H-like superfamily/Ribonuclease H"/>
    <property type="match status" value="1"/>
</dbReference>
<accession>A0A8X7RRW8</accession>
<gene>
    <name evidence="4" type="ORF">Bca52824_039834</name>
</gene>
<dbReference type="InterPro" id="IPR002156">
    <property type="entry name" value="RNaseH_domain"/>
</dbReference>
<dbReference type="InterPro" id="IPR044730">
    <property type="entry name" value="RNase_H-like_dom_plant"/>
</dbReference>
<dbReference type="Pfam" id="PF14111">
    <property type="entry name" value="DUF4283"/>
    <property type="match status" value="1"/>
</dbReference>
<feature type="region of interest" description="Disordered" evidence="1">
    <location>
        <begin position="386"/>
        <end position="448"/>
    </location>
</feature>
<feature type="domain" description="RNase H type-1" evidence="2">
    <location>
        <begin position="1040"/>
        <end position="1157"/>
    </location>
</feature>
<dbReference type="GO" id="GO:0003676">
    <property type="term" value="F:nucleic acid binding"/>
    <property type="evidence" value="ECO:0007669"/>
    <property type="project" value="InterPro"/>
</dbReference>
<feature type="domain" description="DUF4283" evidence="3">
    <location>
        <begin position="34"/>
        <end position="95"/>
    </location>
</feature>
<dbReference type="InterPro" id="IPR025558">
    <property type="entry name" value="DUF4283"/>
</dbReference>
<dbReference type="Pfam" id="PF13456">
    <property type="entry name" value="RVT_3"/>
    <property type="match status" value="1"/>
</dbReference>
<dbReference type="AlphaFoldDB" id="A0A8X7RRW8"/>
<evidence type="ECO:0008006" key="6">
    <source>
        <dbReference type="Google" id="ProtNLM"/>
    </source>
</evidence>
<dbReference type="EMBL" id="JAAMPC010000009">
    <property type="protein sequence ID" value="KAG2293165.1"/>
    <property type="molecule type" value="Genomic_DNA"/>
</dbReference>
<evidence type="ECO:0000256" key="1">
    <source>
        <dbReference type="SAM" id="MobiDB-lite"/>
    </source>
</evidence>
<dbReference type="InterPro" id="IPR052929">
    <property type="entry name" value="RNase_H-like_EbsB-rel"/>
</dbReference>
<name>A0A8X7RRW8_BRACI</name>
<sequence>MDENLAEVMKGMTLGEDKTIIIPEDDDFCAIERGGRSILGRLLNPDCQNMGRMLKTMPKIWKVYDRVRGMALTKERFQFVFELETDIQMVLNQAKVWVRLYNLPVNYLTLKTIDAVADGIGHVKVIEFDPEKPLLNDYIRVQVVLDLNLPVRDKKSVTLPGGRIEYVDVGYERIRKKCSRNKAKGIAGHQYGSDIGPSGVRQHHNNLADKIMPLLAPSIPPGFEPHASLVAPEVFEQMRLYMNCSDPEERIIREAKMKKTLNELSQDPIAQRSCLRLESAPKVAPLTIEGRGKIFDFSRVQSDQLLDGAESSSKGTDLHKRQRSKDPTERHQWKEVVETNGLMTSSSHRQDSVLIRTSDQFGTAPANLDDPKVFLKSPALAGGFTVGVGDGQIGERGSRSKSSHKSRSSWTRRNQNKRRVSSAEHSENHLIREDAAGKRKADEEGEVSSKMSRHNKVFYMSFVYGDPIRQRRGLVWEELTLLGLNRSGGWFLTGDFNELMNNTEKVGGPPRQESSFFEFRAMARDCRLKEVPSSGNRLSWGGVREILNNGLKEKVWVQCCLDRAFGNAEWFKLFPHSHTAYLEKTGFMFDKRWCKKPEVTEVVRRGWYSNAVSGQGSVSERIKACRQELCRWKRHANVNSNTNIKRLRRELEIEESKRSPNLTSLPSLRLELEKAYDEEETYWKQKCKNSWLQVGDKNTKMFHGWVESTRMKNKVHSLIDNAGTEHFTEDAMGEVAVAYFKDLFHSNGYADAAELLDGMIPRVTERMNRNLIKPIFDAEIKKRLIRSIGNGTSTYVWSQNWIMDNGPRRPINKQRDTDVNLRVAALMGSDGQWDVNKLQLLFPENEVTRILQMQIGDVVDRDIWAYTPQGAYTVKSGYVLASKMKKAEAVRIMESAPGILELKRHIWTVPTIPKIRNFLWRCLDLDTRCKVCKSAVETIEHVLFKCTMAQDAWSIVGLQPLPSQMHLSLLELLNMYLQKMSDETVPESLIIQIQKPVEEASLWKELNTMQPTPTTVNGLNEETKKWDPPLPGYVKCNIYANWRNAKLHSGVSFIVRDQSGNVLHHARDANTFSPNRATAELRCLVWTLQSLKDLGYQDVVIGSDFREIVEAIKKPLEWPLFRMLLQKINTFCGMFCSVAFELETVSSNQIAREIANSVLRDGRFQSYLALGGPAWLHQRILRDALLISS</sequence>
<evidence type="ECO:0000259" key="2">
    <source>
        <dbReference type="Pfam" id="PF13456"/>
    </source>
</evidence>
<proteinExistence type="predicted"/>
<dbReference type="SUPFAM" id="SSF56219">
    <property type="entry name" value="DNase I-like"/>
    <property type="match status" value="1"/>
</dbReference>
<dbReference type="InterPro" id="IPR036397">
    <property type="entry name" value="RNaseH_sf"/>
</dbReference>
<protein>
    <recommendedName>
        <fullName evidence="6">RNase H type-1 domain-containing protein</fullName>
    </recommendedName>
</protein>
<dbReference type="GO" id="GO:0004523">
    <property type="term" value="F:RNA-DNA hybrid ribonuclease activity"/>
    <property type="evidence" value="ECO:0007669"/>
    <property type="project" value="InterPro"/>
</dbReference>
<dbReference type="Proteomes" id="UP000886595">
    <property type="component" value="Unassembled WGS sequence"/>
</dbReference>
<evidence type="ECO:0000313" key="5">
    <source>
        <dbReference type="Proteomes" id="UP000886595"/>
    </source>
</evidence>
<dbReference type="OrthoDB" id="428918at2759"/>
<reference evidence="4 5" key="1">
    <citation type="submission" date="2020-02" db="EMBL/GenBank/DDBJ databases">
        <authorList>
            <person name="Ma Q."/>
            <person name="Huang Y."/>
            <person name="Song X."/>
            <person name="Pei D."/>
        </authorList>
    </citation>
    <scope>NUCLEOTIDE SEQUENCE [LARGE SCALE GENOMIC DNA]</scope>
    <source>
        <strain evidence="4">Sxm20200214</strain>
        <tissue evidence="4">Leaf</tissue>
    </source>
</reference>